<protein>
    <submittedName>
        <fullName evidence="3">7420426K07Rik protein</fullName>
    </submittedName>
</protein>
<dbReference type="Pfam" id="PF10630">
    <property type="entry name" value="DUF2476"/>
    <property type="match status" value="1"/>
</dbReference>
<dbReference type="AlphaFoldDB" id="A0AAU9ZUV4"/>
<keyword evidence="4" id="KW-1185">Reference proteome</keyword>
<evidence type="ECO:0000313" key="4">
    <source>
        <dbReference type="Proteomes" id="UP001152836"/>
    </source>
</evidence>
<evidence type="ECO:0000256" key="2">
    <source>
        <dbReference type="SAM" id="MobiDB-lite"/>
    </source>
</evidence>
<evidence type="ECO:0000256" key="1">
    <source>
        <dbReference type="ARBA" id="ARBA00009113"/>
    </source>
</evidence>
<feature type="compositionally biased region" description="Pro residues" evidence="2">
    <location>
        <begin position="224"/>
        <end position="236"/>
    </location>
</feature>
<feature type="region of interest" description="Disordered" evidence="2">
    <location>
        <begin position="191"/>
        <end position="262"/>
    </location>
</feature>
<comment type="similarity">
    <text evidence="1">Belongs to the PRR23 family.</text>
</comment>
<feature type="region of interest" description="Disordered" evidence="2">
    <location>
        <begin position="1"/>
        <end position="50"/>
    </location>
</feature>
<comment type="caution">
    <text evidence="3">The sequence shown here is derived from an EMBL/GenBank/DDBJ whole genome shotgun (WGS) entry which is preliminary data.</text>
</comment>
<accession>A0AAU9ZUV4</accession>
<sequence length="262" mass="28131">MRGARPRSPGDYLLQDGLNPAKRPCLREPGSPERLAQPDVEAPSGPAWEEPNSNSVVVVPTGCALKLHLEAIDLLLEPNPTSISQVSLSGCTITLVPEDLLEPAQPGQLWVFPCSPQEAAVLDIPPECLVLLQHGSASAPGSHIQGAGNFSQPGEVSQEDSMMLWVHAPSDTDPGLFDPFTVMLSPLLDSQVPWPWTPSPPPSAGRDDPWCNWTLSESMLEPLPSSPLQPLPPSPATSPQGQCPLSHQKPPRSPCKARKRLF</sequence>
<dbReference type="EMBL" id="CALSGD010001501">
    <property type="protein sequence ID" value="CAH6876231.1"/>
    <property type="molecule type" value="Genomic_DNA"/>
</dbReference>
<dbReference type="PANTHER" id="PTHR31813">
    <property type="entry name" value="PROLINE-RICH PROTEIN 23B"/>
    <property type="match status" value="1"/>
</dbReference>
<dbReference type="PANTHER" id="PTHR31813:SF9">
    <property type="entry name" value="RIKEN CDNA 7420426K07 GENE"/>
    <property type="match status" value="1"/>
</dbReference>
<dbReference type="InterPro" id="IPR018903">
    <property type="entry name" value="PRR23"/>
</dbReference>
<organism evidence="3 4">
    <name type="scientific">Phodopus roborovskii</name>
    <name type="common">Roborovski's desert hamster</name>
    <name type="synonym">Cricetulus roborovskii</name>
    <dbReference type="NCBI Taxonomy" id="109678"/>
    <lineage>
        <taxon>Eukaryota</taxon>
        <taxon>Metazoa</taxon>
        <taxon>Chordata</taxon>
        <taxon>Craniata</taxon>
        <taxon>Vertebrata</taxon>
        <taxon>Euteleostomi</taxon>
        <taxon>Mammalia</taxon>
        <taxon>Eutheria</taxon>
        <taxon>Euarchontoglires</taxon>
        <taxon>Glires</taxon>
        <taxon>Rodentia</taxon>
        <taxon>Myomorpha</taxon>
        <taxon>Muroidea</taxon>
        <taxon>Cricetidae</taxon>
        <taxon>Cricetinae</taxon>
        <taxon>Phodopus</taxon>
    </lineage>
</organism>
<gene>
    <name evidence="3" type="primary">7420426K07Rik</name>
    <name evidence="3" type="ORF">PHOROB_LOCUS12330</name>
</gene>
<dbReference type="Proteomes" id="UP001152836">
    <property type="component" value="Unassembled WGS sequence"/>
</dbReference>
<evidence type="ECO:0000313" key="3">
    <source>
        <dbReference type="EMBL" id="CAH6876231.1"/>
    </source>
</evidence>
<name>A0AAU9ZUV4_PHORO</name>
<reference evidence="3" key="1">
    <citation type="submission" date="2022-06" db="EMBL/GenBank/DDBJ databases">
        <authorList>
            <person name="Andreotti S."/>
            <person name="Wyler E."/>
        </authorList>
    </citation>
    <scope>NUCLEOTIDE SEQUENCE</scope>
</reference>
<proteinExistence type="inferred from homology"/>